<dbReference type="KEGG" id="fgr:FGSG_13576"/>
<dbReference type="VEuPathDB" id="FungiDB:FGRAMPH1_01G27123"/>
<protein>
    <submittedName>
        <fullName evidence="2">Chromosome 4, complete genome</fullName>
    </submittedName>
</protein>
<evidence type="ECO:0000313" key="3">
    <source>
        <dbReference type="EnsemblFungi" id="CEF85409"/>
    </source>
</evidence>
<accession>I1S9P5</accession>
<sequence length="163" mass="18524">MARLEQTIHRRATLLLFSVLSAGPSGLVTDGISALSELSGTGAWVDVRYLIDAGMLERRHLNIYLELLLVLYNGCAYQRFMMRNVTGQVEIAPELSFDSMRLTNIANPSEAAVSWNPFIFKDGHFADEAEKADTFSANASWRRMYSPNQFIFYKPHLYKLKVR</sequence>
<reference evidence="3 4" key="2">
    <citation type="journal article" date="2010" name="Nature">
        <title>Comparative genomics reveals mobile pathogenicity chromosomes in Fusarium.</title>
        <authorList>
            <person name="Ma L.J."/>
            <person name="van der Does H.C."/>
            <person name="Borkovich K.A."/>
            <person name="Coleman J.J."/>
            <person name="Daboussi M.J."/>
            <person name="Di Pietro A."/>
            <person name="Dufresne M."/>
            <person name="Freitag M."/>
            <person name="Grabherr M."/>
            <person name="Henrissat B."/>
            <person name="Houterman P.M."/>
            <person name="Kang S."/>
            <person name="Shim W.B."/>
            <person name="Woloshuk C."/>
            <person name="Xie X."/>
            <person name="Xu J.R."/>
            <person name="Antoniw J."/>
            <person name="Baker S.E."/>
            <person name="Bluhm B.H."/>
            <person name="Breakspear A."/>
            <person name="Brown D.W."/>
            <person name="Butchko R.A."/>
            <person name="Chapman S."/>
            <person name="Coulson R."/>
            <person name="Coutinho P.M."/>
            <person name="Danchin E.G."/>
            <person name="Diener A."/>
            <person name="Gale L.R."/>
            <person name="Gardiner D.M."/>
            <person name="Goff S."/>
            <person name="Hammond-Kosack K.E."/>
            <person name="Hilburn K."/>
            <person name="Hua-Van A."/>
            <person name="Jonkers W."/>
            <person name="Kazan K."/>
            <person name="Kodira C.D."/>
            <person name="Koehrsen M."/>
            <person name="Kumar L."/>
            <person name="Lee Y.H."/>
            <person name="Li L."/>
            <person name="Manners J.M."/>
            <person name="Miranda-Saavedra D."/>
            <person name="Mukherjee M."/>
            <person name="Park G."/>
            <person name="Park J."/>
            <person name="Park S.Y."/>
            <person name="Proctor R.H."/>
            <person name="Regev A."/>
            <person name="Ruiz-Roldan M.C."/>
            <person name="Sain D."/>
            <person name="Sakthikumar S."/>
            <person name="Sykes S."/>
            <person name="Schwartz D.C."/>
            <person name="Turgeon B.G."/>
            <person name="Wapinski I."/>
            <person name="Yoder O."/>
            <person name="Young S."/>
            <person name="Zeng Q."/>
            <person name="Zhou S."/>
            <person name="Galagan J."/>
            <person name="Cuomo C.A."/>
            <person name="Kistler H.C."/>
            <person name="Rep M."/>
        </authorList>
    </citation>
    <scope>GENOME REANNOTATION</scope>
    <source>
        <strain evidence="4">ATCC MYA-4620 / CBS 123657 / FGSC 9075 / NRRL 31084 / PH-1</strain>
        <strain evidence="3">PH-1 / ATCC MYA-4620 / FGSC 9075 / NRRL 31084</strain>
    </source>
</reference>
<dbReference type="OrthoDB" id="10380218at2759"/>
<evidence type="ECO:0000313" key="2">
    <source>
        <dbReference type="EMBL" id="CEF85409.1"/>
    </source>
</evidence>
<reference evidence="3" key="4">
    <citation type="submission" date="2017-01" db="UniProtKB">
        <authorList>
            <consortium name="EnsemblFungi"/>
        </authorList>
    </citation>
    <scope>IDENTIFICATION</scope>
    <source>
        <strain evidence="3">PH-1 / ATCC MYA-4620 / FGSC 9075 / NRRL 31084</strain>
    </source>
</reference>
<feature type="signal peptide" evidence="1">
    <location>
        <begin position="1"/>
        <end position="29"/>
    </location>
</feature>
<dbReference type="InParanoid" id="I1S9P5"/>
<accession>A0A098DVN2</accession>
<name>I1S9P5_GIBZE</name>
<reference evidence="3 4" key="1">
    <citation type="journal article" date="2007" name="Science">
        <title>The Fusarium graminearum genome reveals a link between localized polymorphism and pathogen specialization.</title>
        <authorList>
            <person name="Cuomo C.A."/>
            <person name="Gueldener U."/>
            <person name="Xu J.-R."/>
            <person name="Trail F."/>
            <person name="Turgeon B.G."/>
            <person name="Di Pietro A."/>
            <person name="Walton J.D."/>
            <person name="Ma L.-J."/>
            <person name="Baker S.E."/>
            <person name="Rep M."/>
            <person name="Adam G."/>
            <person name="Antoniw J."/>
            <person name="Baldwin T."/>
            <person name="Calvo S.E."/>
            <person name="Chang Y.-L."/>
            <person name="DeCaprio D."/>
            <person name="Gale L.R."/>
            <person name="Gnerre S."/>
            <person name="Goswami R.S."/>
            <person name="Hammond-Kosack K."/>
            <person name="Harris L.J."/>
            <person name="Hilburn K."/>
            <person name="Kennell J.C."/>
            <person name="Kroken S."/>
            <person name="Magnuson J.K."/>
            <person name="Mannhaupt G."/>
            <person name="Mauceli E.W."/>
            <person name="Mewes H.-W."/>
            <person name="Mitterbauer R."/>
            <person name="Muehlbauer G."/>
            <person name="Muensterkoetter M."/>
            <person name="Nelson D."/>
            <person name="O'Donnell K."/>
            <person name="Ouellet T."/>
            <person name="Qi W."/>
            <person name="Quesneville H."/>
            <person name="Roncero M.I.G."/>
            <person name="Seong K.-Y."/>
            <person name="Tetko I.V."/>
            <person name="Urban M."/>
            <person name="Waalwijk C."/>
            <person name="Ward T.J."/>
            <person name="Yao J."/>
            <person name="Birren B.W."/>
            <person name="Kistler H.C."/>
        </authorList>
    </citation>
    <scope>NUCLEOTIDE SEQUENCE [LARGE SCALE GENOMIC DNA]</scope>
    <source>
        <strain evidence="4">ATCC MYA-4620 / CBS 123657 / FGSC 9075 / NRRL 31084 / PH-1</strain>
        <strain evidence="3">PH-1 / ATCC MYA-4620 / FGSC 9075 / NRRL 31084</strain>
    </source>
</reference>
<dbReference type="Proteomes" id="UP000070720">
    <property type="component" value="Chromosome 4"/>
</dbReference>
<dbReference type="RefSeq" id="XP_011328314.1">
    <property type="nucleotide sequence ID" value="XM_011330012.1"/>
</dbReference>
<feature type="chain" id="PRO_5010124873" evidence="1">
    <location>
        <begin position="30"/>
        <end position="163"/>
    </location>
</feature>
<dbReference type="HOGENOM" id="CLU_1627197_0_0_1"/>
<dbReference type="EnsemblFungi" id="CEF85409">
    <property type="protein sequence ID" value="CEF85409"/>
    <property type="gene ID" value="FGRRES_13576_M"/>
</dbReference>
<evidence type="ECO:0000313" key="4">
    <source>
        <dbReference type="Proteomes" id="UP000070720"/>
    </source>
</evidence>
<proteinExistence type="predicted"/>
<keyword evidence="4" id="KW-1185">Reference proteome</keyword>
<organism evidence="2 4">
    <name type="scientific">Gibberella zeae (strain ATCC MYA-4620 / CBS 123657 / FGSC 9075 / NRRL 31084 / PH-1)</name>
    <name type="common">Wheat head blight fungus</name>
    <name type="synonym">Fusarium graminearum</name>
    <dbReference type="NCBI Taxonomy" id="229533"/>
    <lineage>
        <taxon>Eukaryota</taxon>
        <taxon>Fungi</taxon>
        <taxon>Dikarya</taxon>
        <taxon>Ascomycota</taxon>
        <taxon>Pezizomycotina</taxon>
        <taxon>Sordariomycetes</taxon>
        <taxon>Hypocreomycetidae</taxon>
        <taxon>Hypocreales</taxon>
        <taxon>Nectriaceae</taxon>
        <taxon>Fusarium</taxon>
    </lineage>
</organism>
<keyword evidence="1" id="KW-0732">Signal</keyword>
<reference evidence="2 4" key="3">
    <citation type="journal article" date="2015" name="BMC Genomics">
        <title>The completed genome sequence of the pathogenic ascomycete fungus Fusarium graminearum.</title>
        <authorList>
            <person name="King R."/>
            <person name="Urban M."/>
            <person name="Hammond-Kosack M.C."/>
            <person name="Hassani-Pak K."/>
            <person name="Hammond-Kosack K.E."/>
        </authorList>
    </citation>
    <scope>NUCLEOTIDE SEQUENCE [LARGE SCALE GENOMIC DNA]</scope>
    <source>
        <strain evidence="4">ATCC MYA-4620 / CBS 123657 / FGSC 9075 / NRRL 31084 / PH-1</strain>
        <strain evidence="2">PH-1</strain>
    </source>
</reference>
<gene>
    <name evidence="2" type="ORF">FGRAMPH1_01T27123</name>
</gene>
<evidence type="ECO:0000256" key="1">
    <source>
        <dbReference type="SAM" id="SignalP"/>
    </source>
</evidence>
<dbReference type="EMBL" id="HG970335">
    <property type="protein sequence ID" value="CEF85409.1"/>
    <property type="molecule type" value="Genomic_DNA"/>
</dbReference>
<dbReference type="AlphaFoldDB" id="I1S9P5"/>